<dbReference type="GO" id="GO:0004748">
    <property type="term" value="F:ribonucleoside-diphosphate reductase activity, thioredoxin disulfide as acceptor"/>
    <property type="evidence" value="ECO:0007669"/>
    <property type="project" value="UniProtKB-EC"/>
</dbReference>
<evidence type="ECO:0000256" key="1">
    <source>
        <dbReference type="ARBA" id="ARBA00010406"/>
    </source>
</evidence>
<keyword evidence="3" id="KW-0021">Allosteric enzyme</keyword>
<keyword evidence="14" id="KW-1185">Reference proteome</keyword>
<evidence type="ECO:0000256" key="4">
    <source>
        <dbReference type="ARBA" id="ARBA00022741"/>
    </source>
</evidence>
<keyword evidence="6 10" id="KW-0560">Oxidoreductase</keyword>
<evidence type="ECO:0000256" key="6">
    <source>
        <dbReference type="ARBA" id="ARBA00023002"/>
    </source>
</evidence>
<protein>
    <recommendedName>
        <fullName evidence="10">Ribonucleoside-diphosphate reductase</fullName>
        <ecNumber evidence="10">1.17.4.1</ecNumber>
    </recommendedName>
</protein>
<dbReference type="PRINTS" id="PR01183">
    <property type="entry name" value="RIBORDTASEM1"/>
</dbReference>
<evidence type="ECO:0000256" key="8">
    <source>
        <dbReference type="ARBA" id="ARBA00024942"/>
    </source>
</evidence>
<dbReference type="GO" id="GO:0004672">
    <property type="term" value="F:protein kinase activity"/>
    <property type="evidence" value="ECO:0007669"/>
    <property type="project" value="InterPro"/>
</dbReference>
<dbReference type="InterPro" id="IPR005144">
    <property type="entry name" value="ATP-cone_dom"/>
</dbReference>
<dbReference type="Proteomes" id="UP000887572">
    <property type="component" value="Unplaced"/>
</dbReference>
<sequence>MPAGKSSILFGQEDEGGFNQVLSKRDGRKEGVFLDKITSRVKKLCYGLNLEFVDPLHVTLKVVKGIYKGVTTVELDNLAAEVAASMTVSHPDYARLAARIAVSNLHKQTNKAFSEVITDLYRYVHPKNKRSMPMVSEETYNIVMANEQTLNSAIIYDRDFNYTYFGFKTLERSYLLKIDGKVVERPQHMLMRVAIGIHKGEIALALKTYNLLSERWFTHATPTLFNAGTCRPQLSSCFLLTMVSDSIEGICETLNRCALISKSAGGIGVNVHCIRANGSYISGTNGTSNGLVPMLRVYNAMAKYVDQGGNKRPGAFSIYLEPWHADIIDFLELRKNTGSEDERARDLFYGLWIPDLFMKRVKEDQVWSLMCPSECPGLDECWGEQFEDLYQKYEKEQRFRRQLPAREVWKSIISSQTETGTPYMLFKDACNRKSNQQNLGTIKCSNLCTEIIEYSSPDETAVCNLASIALNRFVTGVTNNNGSGNGNGQQQSKREFDFEMLKDVAKTVTQNLNRVIDVNEYPTPCSERSNKRHRPIGIGVQGLADAFMLMRYPFNSEPARLLNKQIFETIYYGALEASCELAEQLGPYETYVGSPVSKGILQYDMWNVTPTNLWDWATLKERIAKFGVRNSLLVAPMPTASTAQILGNNESIEPYTSNVYSRRVLSGDFQIVNLHLMKDLIELNLWDDQMKNRLIAENGSVQNIKQLPQHIKDLYRTVWEIPQKDILEMAADRAAFIDQSQSLNIHIAQPNYAKLSSMHFYAWSLGLKTGMYYLRTRPAVDAVQFTVDKLALRGLAALENKTDIVVVGQEDKENIVTNSEVRAPAKRKFQQTDEEEEEGGCLMCMNERTKKERKKNEEKRNVLYKSKENTLIGHFATSFKFVSSLRLPTRYELPGLEPMNILPFDLFQEHVPPPPPQQQQTRRERVVLALQTLVGGRWTIERKVAFGPFGDVYLCSDGQAVQGTLRTEIIDDQTSFLVPEALLLRSLADIQDDEGTRHFCRCLDIGVDEQTNATTGQLVNFNYTVTSLVGRRVNLLVPDGVSFSPGTAISMAIQLLEAIKTLHSIGYVHRDIRPGNLNIGRPQLNEQRLLYLLDLGMARKYPIQGPAGEAPLLEEGNPLPDRVNYRAAPMFMPISAHSANQHMNLAYGRRDDVESWMYVLIRFYIGALPWNGIKTEWEMGSAKAFRTQSTDTNKRRARAKLLERCPAEFAEILTHIDQLQRYDRPNYELITTLLRNCLENNGFPERPYDWEVAGHTRSGASAQRPTRGGRGRSGSRAR</sequence>
<feature type="domain" description="ATP-cone" evidence="13">
    <location>
        <begin position="20"/>
        <end position="111"/>
    </location>
</feature>
<comment type="function">
    <text evidence="8 10">Provides the precursors necessary for DNA synthesis. Catalyzes the biosynthesis of deoxyribonucleotides from the corresponding ribonucleotides.</text>
</comment>
<proteinExistence type="inferred from homology"/>
<comment type="catalytic activity">
    <reaction evidence="10">
        <text>a 2'-deoxyribonucleoside 5'-diphosphate + [thioredoxin]-disulfide + H2O = a ribonucleoside 5'-diphosphate + [thioredoxin]-dithiol</text>
        <dbReference type="Rhea" id="RHEA:23252"/>
        <dbReference type="Rhea" id="RHEA-COMP:10698"/>
        <dbReference type="Rhea" id="RHEA-COMP:10700"/>
        <dbReference type="ChEBI" id="CHEBI:15377"/>
        <dbReference type="ChEBI" id="CHEBI:29950"/>
        <dbReference type="ChEBI" id="CHEBI:50058"/>
        <dbReference type="ChEBI" id="CHEBI:57930"/>
        <dbReference type="ChEBI" id="CHEBI:73316"/>
        <dbReference type="EC" id="1.17.4.1"/>
    </reaction>
</comment>
<evidence type="ECO:0000256" key="9">
    <source>
        <dbReference type="PROSITE-ProRule" id="PRU00492"/>
    </source>
</evidence>
<keyword evidence="4 9" id="KW-0547">Nucleotide-binding</keyword>
<dbReference type="SUPFAM" id="SSF56112">
    <property type="entry name" value="Protein kinase-like (PK-like)"/>
    <property type="match status" value="1"/>
</dbReference>
<dbReference type="PROSITE" id="PS00089">
    <property type="entry name" value="RIBORED_LARGE"/>
    <property type="match status" value="1"/>
</dbReference>
<evidence type="ECO:0000256" key="3">
    <source>
        <dbReference type="ARBA" id="ARBA00022533"/>
    </source>
</evidence>
<evidence type="ECO:0000259" key="12">
    <source>
        <dbReference type="PROSITE" id="PS50011"/>
    </source>
</evidence>
<dbReference type="PROSITE" id="PS50011">
    <property type="entry name" value="PROTEIN_KINASE_DOM"/>
    <property type="match status" value="1"/>
</dbReference>
<dbReference type="FunFam" id="3.20.70.20:FF:000010">
    <property type="entry name" value="Ribonucleoside-diphosphate reductase"/>
    <property type="match status" value="1"/>
</dbReference>
<dbReference type="InterPro" id="IPR000788">
    <property type="entry name" value="RNR_lg_C"/>
</dbReference>
<dbReference type="InterPro" id="IPR039718">
    <property type="entry name" value="Rrm1"/>
</dbReference>
<dbReference type="SUPFAM" id="SSF51998">
    <property type="entry name" value="PFL-like glycyl radical enzymes"/>
    <property type="match status" value="1"/>
</dbReference>
<dbReference type="InterPro" id="IPR013346">
    <property type="entry name" value="NrdE_NrdA_C"/>
</dbReference>
<evidence type="ECO:0000256" key="7">
    <source>
        <dbReference type="ARBA" id="ARBA00023116"/>
    </source>
</evidence>
<dbReference type="NCBIfam" id="TIGR02506">
    <property type="entry name" value="NrdE_NrdA"/>
    <property type="match status" value="1"/>
</dbReference>
<name>A0A914HMH3_GLORO</name>
<dbReference type="SUPFAM" id="SSF48168">
    <property type="entry name" value="R1 subunit of ribonucleotide reductase, N-terminal domain"/>
    <property type="match status" value="1"/>
</dbReference>
<keyword evidence="7 10" id="KW-0215">Deoxyribonucleotide synthesis</keyword>
<comment type="subunit">
    <text evidence="2">Heterodimer of a large and a small subunit.</text>
</comment>
<dbReference type="AlphaFoldDB" id="A0A914HMH3"/>
<dbReference type="InterPro" id="IPR013509">
    <property type="entry name" value="RNR_lsu_N"/>
</dbReference>
<dbReference type="PANTHER" id="PTHR11573:SF6">
    <property type="entry name" value="RIBONUCLEOSIDE-DIPHOSPHATE REDUCTASE LARGE SUBUNIT"/>
    <property type="match status" value="1"/>
</dbReference>
<reference evidence="15" key="1">
    <citation type="submission" date="2022-11" db="UniProtKB">
        <authorList>
            <consortium name="WormBaseParasite"/>
        </authorList>
    </citation>
    <scope>IDENTIFICATION</scope>
</reference>
<evidence type="ECO:0000256" key="10">
    <source>
        <dbReference type="RuleBase" id="RU003410"/>
    </source>
</evidence>
<dbReference type="Pfam" id="PF02867">
    <property type="entry name" value="Ribonuc_red_lgC"/>
    <property type="match status" value="1"/>
</dbReference>
<dbReference type="CDD" id="cd01679">
    <property type="entry name" value="RNR_I"/>
    <property type="match status" value="1"/>
</dbReference>
<comment type="similarity">
    <text evidence="1 10">Belongs to the ribonucleoside diphosphate reductase large chain family.</text>
</comment>
<dbReference type="GO" id="GO:0005971">
    <property type="term" value="C:ribonucleoside-diphosphate reductase complex"/>
    <property type="evidence" value="ECO:0007669"/>
    <property type="project" value="TreeGrafter"/>
</dbReference>
<dbReference type="Gene3D" id="3.20.70.20">
    <property type="match status" value="1"/>
</dbReference>
<evidence type="ECO:0000313" key="14">
    <source>
        <dbReference type="Proteomes" id="UP000887572"/>
    </source>
</evidence>
<evidence type="ECO:0000256" key="5">
    <source>
        <dbReference type="ARBA" id="ARBA00022840"/>
    </source>
</evidence>
<evidence type="ECO:0000313" key="15">
    <source>
        <dbReference type="WBParaSite" id="Gr19_v10_g194.t1"/>
    </source>
</evidence>
<feature type="domain" description="Protein kinase" evidence="12">
    <location>
        <begin position="938"/>
        <end position="1234"/>
    </location>
</feature>
<evidence type="ECO:0000259" key="13">
    <source>
        <dbReference type="PROSITE" id="PS51161"/>
    </source>
</evidence>
<dbReference type="EC" id="1.17.4.1" evidence="10"/>
<evidence type="ECO:0000256" key="2">
    <source>
        <dbReference type="ARBA" id="ARBA00011771"/>
    </source>
</evidence>
<dbReference type="InterPro" id="IPR008926">
    <property type="entry name" value="RNR_R1-su_N"/>
</dbReference>
<dbReference type="PANTHER" id="PTHR11573">
    <property type="entry name" value="RIBONUCLEOSIDE-DIPHOSPHATE REDUCTASE LARGE CHAIN"/>
    <property type="match status" value="1"/>
</dbReference>
<keyword evidence="5 9" id="KW-0067">ATP-binding</keyword>
<dbReference type="InterPro" id="IPR000719">
    <property type="entry name" value="Prot_kinase_dom"/>
</dbReference>
<dbReference type="GO" id="GO:0009263">
    <property type="term" value="P:deoxyribonucleotide biosynthetic process"/>
    <property type="evidence" value="ECO:0007669"/>
    <property type="project" value="UniProtKB-KW"/>
</dbReference>
<dbReference type="GO" id="GO:0005524">
    <property type="term" value="F:ATP binding"/>
    <property type="evidence" value="ECO:0007669"/>
    <property type="project" value="UniProtKB-UniRule"/>
</dbReference>
<dbReference type="SMART" id="SM00220">
    <property type="entry name" value="S_TKc"/>
    <property type="match status" value="1"/>
</dbReference>
<evidence type="ECO:0000256" key="11">
    <source>
        <dbReference type="SAM" id="MobiDB-lite"/>
    </source>
</evidence>
<feature type="region of interest" description="Disordered" evidence="11">
    <location>
        <begin position="1254"/>
        <end position="1278"/>
    </location>
</feature>
<feature type="compositionally biased region" description="Basic residues" evidence="11">
    <location>
        <begin position="1267"/>
        <end position="1278"/>
    </location>
</feature>
<organism evidence="14 15">
    <name type="scientific">Globodera rostochiensis</name>
    <name type="common">Golden nematode worm</name>
    <name type="synonym">Heterodera rostochiensis</name>
    <dbReference type="NCBI Taxonomy" id="31243"/>
    <lineage>
        <taxon>Eukaryota</taxon>
        <taxon>Metazoa</taxon>
        <taxon>Ecdysozoa</taxon>
        <taxon>Nematoda</taxon>
        <taxon>Chromadorea</taxon>
        <taxon>Rhabditida</taxon>
        <taxon>Tylenchina</taxon>
        <taxon>Tylenchomorpha</taxon>
        <taxon>Tylenchoidea</taxon>
        <taxon>Heteroderidae</taxon>
        <taxon>Heteroderinae</taxon>
        <taxon>Globodera</taxon>
    </lineage>
</organism>
<dbReference type="PROSITE" id="PS51161">
    <property type="entry name" value="ATP_CONE"/>
    <property type="match status" value="1"/>
</dbReference>
<dbReference type="InterPro" id="IPR011009">
    <property type="entry name" value="Kinase-like_dom_sf"/>
</dbReference>
<dbReference type="Pfam" id="PF00317">
    <property type="entry name" value="Ribonuc_red_lgN"/>
    <property type="match status" value="1"/>
</dbReference>
<dbReference type="WBParaSite" id="Gr19_v10_g194.t1">
    <property type="protein sequence ID" value="Gr19_v10_g194.t1"/>
    <property type="gene ID" value="Gr19_v10_g194"/>
</dbReference>
<dbReference type="Pfam" id="PF03477">
    <property type="entry name" value="ATP-cone"/>
    <property type="match status" value="1"/>
</dbReference>
<accession>A0A914HMH3</accession>
<dbReference type="Gene3D" id="1.10.510.10">
    <property type="entry name" value="Transferase(Phosphotransferase) domain 1"/>
    <property type="match status" value="1"/>
</dbReference>